<keyword evidence="4 7" id="KW-0812">Transmembrane</keyword>
<gene>
    <name evidence="8" type="ORF">CK501_02295</name>
</gene>
<dbReference type="InterPro" id="IPR032808">
    <property type="entry name" value="DoxX"/>
</dbReference>
<comment type="subcellular location">
    <subcellularLocation>
        <location evidence="1">Cell membrane</location>
        <topology evidence="1">Multi-pass membrane protein</topology>
    </subcellularLocation>
</comment>
<dbReference type="AlphaFoldDB" id="A0A2A2FCZ8"/>
<comment type="caution">
    <text evidence="8">The sequence shown here is derived from an EMBL/GenBank/DDBJ whole genome shotgun (WGS) entry which is preliminary data.</text>
</comment>
<feature type="transmembrane region" description="Helical" evidence="7">
    <location>
        <begin position="7"/>
        <end position="26"/>
    </location>
</feature>
<keyword evidence="5 7" id="KW-1133">Transmembrane helix</keyword>
<protein>
    <submittedName>
        <fullName evidence="8">GntR family transcriptional regulator</fullName>
    </submittedName>
</protein>
<evidence type="ECO:0000256" key="4">
    <source>
        <dbReference type="ARBA" id="ARBA00022692"/>
    </source>
</evidence>
<dbReference type="Pfam" id="PF07681">
    <property type="entry name" value="DoxX"/>
    <property type="match status" value="1"/>
</dbReference>
<proteinExistence type="inferred from homology"/>
<evidence type="ECO:0000256" key="6">
    <source>
        <dbReference type="ARBA" id="ARBA00023136"/>
    </source>
</evidence>
<organism evidence="8 9">
    <name type="scientific">Halovibrio salipaludis</name>
    <dbReference type="NCBI Taxonomy" id="2032626"/>
    <lineage>
        <taxon>Bacteria</taxon>
        <taxon>Pseudomonadati</taxon>
        <taxon>Pseudomonadota</taxon>
        <taxon>Gammaproteobacteria</taxon>
        <taxon>Oceanospirillales</taxon>
        <taxon>Halomonadaceae</taxon>
        <taxon>Halovibrio</taxon>
    </lineage>
</organism>
<name>A0A2A2FCZ8_9GAMM</name>
<dbReference type="Proteomes" id="UP000218896">
    <property type="component" value="Unassembled WGS sequence"/>
</dbReference>
<keyword evidence="3" id="KW-1003">Cell membrane</keyword>
<dbReference type="InterPro" id="IPR051907">
    <property type="entry name" value="DoxX-like_oxidoreductase"/>
</dbReference>
<evidence type="ECO:0000256" key="2">
    <source>
        <dbReference type="ARBA" id="ARBA00006679"/>
    </source>
</evidence>
<evidence type="ECO:0000313" key="9">
    <source>
        <dbReference type="Proteomes" id="UP000218896"/>
    </source>
</evidence>
<dbReference type="GO" id="GO:0005886">
    <property type="term" value="C:plasma membrane"/>
    <property type="evidence" value="ECO:0007669"/>
    <property type="project" value="UniProtKB-SubCell"/>
</dbReference>
<keyword evidence="9" id="KW-1185">Reference proteome</keyword>
<feature type="transmembrane region" description="Helical" evidence="7">
    <location>
        <begin position="71"/>
        <end position="89"/>
    </location>
</feature>
<sequence length="128" mass="13648">MLNQPDLARLILRLALGFLILLHGISKLLNGIGPIENLLAAHGLPAILAWGVLIGEILAPAMLILGVHTRVAAVLVTINMVFALVLAHQHELLALKANGGWALELPALFLVNAVVILMLGPGRYRVHS</sequence>
<evidence type="ECO:0000256" key="1">
    <source>
        <dbReference type="ARBA" id="ARBA00004651"/>
    </source>
</evidence>
<feature type="transmembrane region" description="Helical" evidence="7">
    <location>
        <begin position="101"/>
        <end position="120"/>
    </location>
</feature>
<dbReference type="PANTHER" id="PTHR33452:SF1">
    <property type="entry name" value="INNER MEMBRANE PROTEIN YPHA-RELATED"/>
    <property type="match status" value="1"/>
</dbReference>
<accession>A0A2A2FCZ8</accession>
<evidence type="ECO:0000256" key="7">
    <source>
        <dbReference type="SAM" id="Phobius"/>
    </source>
</evidence>
<dbReference type="OrthoDB" id="280866at2"/>
<dbReference type="EMBL" id="NSKD01000001">
    <property type="protein sequence ID" value="PAU82492.1"/>
    <property type="molecule type" value="Genomic_DNA"/>
</dbReference>
<keyword evidence="6 7" id="KW-0472">Membrane</keyword>
<evidence type="ECO:0000256" key="5">
    <source>
        <dbReference type="ARBA" id="ARBA00022989"/>
    </source>
</evidence>
<comment type="similarity">
    <text evidence="2">Belongs to the DoxX family.</text>
</comment>
<evidence type="ECO:0000313" key="8">
    <source>
        <dbReference type="EMBL" id="PAU82492.1"/>
    </source>
</evidence>
<evidence type="ECO:0000256" key="3">
    <source>
        <dbReference type="ARBA" id="ARBA00022475"/>
    </source>
</evidence>
<feature type="transmembrane region" description="Helical" evidence="7">
    <location>
        <begin position="38"/>
        <end position="59"/>
    </location>
</feature>
<reference evidence="8 9" key="1">
    <citation type="submission" date="2017-08" db="EMBL/GenBank/DDBJ databases">
        <title>Halovibrio sewagensis sp. nov., isolated from wastewater of high salinity.</title>
        <authorList>
            <person name="Dong X."/>
            <person name="Zhang G."/>
        </authorList>
    </citation>
    <scope>NUCLEOTIDE SEQUENCE [LARGE SCALE GENOMIC DNA]</scope>
    <source>
        <strain evidence="8 9">YL5-2</strain>
    </source>
</reference>
<dbReference type="PANTHER" id="PTHR33452">
    <property type="entry name" value="OXIDOREDUCTASE CATD-RELATED"/>
    <property type="match status" value="1"/>
</dbReference>